<name>A0ABS3H6N1_9ENTE</name>
<evidence type="ECO:0000313" key="2">
    <source>
        <dbReference type="EMBL" id="MBO0448793.1"/>
    </source>
</evidence>
<comment type="caution">
    <text evidence="2">The sequence shown here is derived from an EMBL/GenBank/DDBJ whole genome shotgun (WGS) entry which is preliminary data.</text>
</comment>
<dbReference type="RefSeq" id="WP_206902988.1">
    <property type="nucleotide sequence ID" value="NZ_JAFLVT010000006.1"/>
</dbReference>
<reference evidence="2 3" key="1">
    <citation type="submission" date="2021-03" db="EMBL/GenBank/DDBJ databases">
        <title>Enterococcal diversity collection.</title>
        <authorList>
            <person name="Gilmore M.S."/>
            <person name="Schwartzman J."/>
            <person name="Van Tyne D."/>
            <person name="Martin M."/>
            <person name="Earl A.M."/>
            <person name="Manson A.L."/>
            <person name="Straub T."/>
            <person name="Salamzade R."/>
            <person name="Saavedra J."/>
            <person name="Lebreton F."/>
            <person name="Prichula J."/>
            <person name="Schaufler K."/>
            <person name="Gaca A."/>
            <person name="Sgardioli B."/>
            <person name="Wagenaar J."/>
            <person name="Strong T."/>
        </authorList>
    </citation>
    <scope>NUCLEOTIDE SEQUENCE [LARGE SCALE GENOMIC DNA]</scope>
    <source>
        <strain evidence="2 3">MJM12</strain>
    </source>
</reference>
<keyword evidence="3" id="KW-1185">Reference proteome</keyword>
<sequence>MKNFEEKLEQSLKKEYPLSKEARFAYDEAYTTIAKKNTSVTKKARNFWRKQKLMLTIVSTALIMMILSISPIGSAVANYLQFGQFTSKTLKTKGFVTKQNSQTITKEIQIAIKEVYADTNEIGIHFAVELSQNSKLANKKIDQYALNFALKNADGNFIFDLNSGLSHNALTSTGSFSGSQHYDKKTNQLDLYYRYHTSDKAIPALKNSKVILTSLTGNFKRNDKPGFSYQKEGSDYEKVTGYWELPIKTSQIKPFPTLKYKTITNSTISLTAHITPTTFTVIVPHSFETLKNTRSDEIYLTATSTTKNSTQIKYPLSSINVSKTTENEDILTFDYPAYDTYQKITLHLGKKNFFFQLN</sequence>
<keyword evidence="1" id="KW-0472">Membrane</keyword>
<protein>
    <submittedName>
        <fullName evidence="2">DUF4179 domain-containing protein</fullName>
    </submittedName>
</protein>
<feature type="transmembrane region" description="Helical" evidence="1">
    <location>
        <begin position="53"/>
        <end position="80"/>
    </location>
</feature>
<keyword evidence="1" id="KW-1133">Transmembrane helix</keyword>
<gene>
    <name evidence="2" type="ORF">JZO76_04510</name>
</gene>
<accession>A0ABS3H6N1</accession>
<organism evidence="2 3">
    <name type="scientific">Candidatus Enterococcus myersii</name>
    <dbReference type="NCBI Taxonomy" id="2815322"/>
    <lineage>
        <taxon>Bacteria</taxon>
        <taxon>Bacillati</taxon>
        <taxon>Bacillota</taxon>
        <taxon>Bacilli</taxon>
        <taxon>Lactobacillales</taxon>
        <taxon>Enterococcaceae</taxon>
        <taxon>Enterococcus</taxon>
    </lineage>
</organism>
<evidence type="ECO:0000256" key="1">
    <source>
        <dbReference type="SAM" id="Phobius"/>
    </source>
</evidence>
<dbReference type="EMBL" id="JAFLVT010000006">
    <property type="protein sequence ID" value="MBO0448793.1"/>
    <property type="molecule type" value="Genomic_DNA"/>
</dbReference>
<proteinExistence type="predicted"/>
<keyword evidence="1" id="KW-0812">Transmembrane</keyword>
<evidence type="ECO:0000313" key="3">
    <source>
        <dbReference type="Proteomes" id="UP000664256"/>
    </source>
</evidence>
<dbReference type="Proteomes" id="UP000664256">
    <property type="component" value="Unassembled WGS sequence"/>
</dbReference>